<keyword evidence="1" id="KW-0732">Signal</keyword>
<dbReference type="InterPro" id="IPR007137">
    <property type="entry name" value="DUF348"/>
</dbReference>
<keyword evidence="2" id="KW-0812">Transmembrane</keyword>
<accession>A0A0D5NHQ1</accession>
<evidence type="ECO:0000256" key="1">
    <source>
        <dbReference type="ARBA" id="ARBA00022729"/>
    </source>
</evidence>
<dbReference type="PATRIC" id="fig|1126833.4.peg.2275"/>
<dbReference type="InterPro" id="IPR010611">
    <property type="entry name" value="3D_dom"/>
</dbReference>
<dbReference type="RefSeq" id="WP_045670347.1">
    <property type="nucleotide sequence ID" value="NZ_CP011058.1"/>
</dbReference>
<feature type="transmembrane region" description="Helical" evidence="2">
    <location>
        <begin position="30"/>
        <end position="51"/>
    </location>
</feature>
<dbReference type="STRING" id="1126833.VN24_10335"/>
<keyword evidence="5" id="KW-1185">Reference proteome</keyword>
<dbReference type="Proteomes" id="UP000032633">
    <property type="component" value="Chromosome"/>
</dbReference>
<keyword evidence="2" id="KW-1133">Transmembrane helix</keyword>
<evidence type="ECO:0000313" key="5">
    <source>
        <dbReference type="Proteomes" id="UP000032633"/>
    </source>
</evidence>
<evidence type="ECO:0000256" key="2">
    <source>
        <dbReference type="SAM" id="Phobius"/>
    </source>
</evidence>
<dbReference type="Pfam" id="PF06725">
    <property type="entry name" value="3D"/>
    <property type="match status" value="1"/>
</dbReference>
<dbReference type="Pfam" id="PF07501">
    <property type="entry name" value="G5"/>
    <property type="match status" value="1"/>
</dbReference>
<dbReference type="AlphaFoldDB" id="A0A0D5NHQ1"/>
<dbReference type="PROSITE" id="PS51109">
    <property type="entry name" value="G5"/>
    <property type="match status" value="1"/>
</dbReference>
<dbReference type="Gene3D" id="2.20.230.10">
    <property type="entry name" value="Resuscitation-promoting factor rpfb"/>
    <property type="match status" value="1"/>
</dbReference>
<dbReference type="PANTHER" id="PTHR39160:SF4">
    <property type="entry name" value="RESUSCITATION-PROMOTING FACTOR RPFB"/>
    <property type="match status" value="1"/>
</dbReference>
<dbReference type="KEGG" id="pbj:VN24_10335"/>
<dbReference type="GO" id="GO:0004553">
    <property type="term" value="F:hydrolase activity, hydrolyzing O-glycosyl compounds"/>
    <property type="evidence" value="ECO:0007669"/>
    <property type="project" value="InterPro"/>
</dbReference>
<proteinExistence type="predicted"/>
<gene>
    <name evidence="4" type="ORF">VN24_10335</name>
</gene>
<dbReference type="InterPro" id="IPR011098">
    <property type="entry name" value="G5_dom"/>
</dbReference>
<feature type="domain" description="G5" evidence="3">
    <location>
        <begin position="165"/>
        <end position="245"/>
    </location>
</feature>
<dbReference type="GO" id="GO:0019867">
    <property type="term" value="C:outer membrane"/>
    <property type="evidence" value="ECO:0007669"/>
    <property type="project" value="InterPro"/>
</dbReference>
<sequence>MGAIPLKDTHVKRSSSMSFARRWKHENLRLILLSGIISIAMIFMLLVLLYGSSEKHVSVVLNGQETVVSTKQGVLQRLLDEQAITVGPHDKVSVPLDSKISDGDKIIIELAIPITVKADGKTSTVYTTEKTVESAIGELNITLRDLDKITPSLGTVLKPNTTVKVVRVDKKISHTEHEIPFKVVKTTDATMEKGKSKMITAGKNGHIVKSFEHIFEDGVLVSTTLVTKVVEKSVVNKVVAVGTKKKPQVSVLSASPEFGSITAKGFKARKTLNNVTLTAYTAGVASTGKSASHPQYGITASGAKVKEGRTIAVDPDVIPLGWWVYIEGIGFRRAEDTGSAINGNKIDVYYESESYANKFGKKRGYTVYVLGPTKPSSS</sequence>
<protein>
    <recommendedName>
        <fullName evidence="3">G5 domain-containing protein</fullName>
    </recommendedName>
</protein>
<reference evidence="5" key="2">
    <citation type="submission" date="2015-03" db="EMBL/GenBank/DDBJ databases">
        <title>Genome sequence of Paenibacillus beijingensis strain DSM 24997T.</title>
        <authorList>
            <person name="Kwak Y."/>
            <person name="Shin J.-H."/>
        </authorList>
    </citation>
    <scope>NUCLEOTIDE SEQUENCE [LARGE SCALE GENOMIC DNA]</scope>
    <source>
        <strain evidence="5">DSM 24997</strain>
    </source>
</reference>
<evidence type="ECO:0000259" key="3">
    <source>
        <dbReference type="PROSITE" id="PS51109"/>
    </source>
</evidence>
<evidence type="ECO:0000313" key="4">
    <source>
        <dbReference type="EMBL" id="AJY74914.1"/>
    </source>
</evidence>
<dbReference type="EMBL" id="CP011058">
    <property type="protein sequence ID" value="AJY74914.1"/>
    <property type="molecule type" value="Genomic_DNA"/>
</dbReference>
<name>A0A0D5NHQ1_9BACL</name>
<dbReference type="InterPro" id="IPR036908">
    <property type="entry name" value="RlpA-like_sf"/>
</dbReference>
<dbReference type="CDD" id="cd14667">
    <property type="entry name" value="3D_containing_proteins"/>
    <property type="match status" value="1"/>
</dbReference>
<dbReference type="InterPro" id="IPR059180">
    <property type="entry name" value="3D_YorM"/>
</dbReference>
<keyword evidence="2" id="KW-0472">Membrane</keyword>
<dbReference type="InterPro" id="IPR051933">
    <property type="entry name" value="Resuscitation_pf_RpfB"/>
</dbReference>
<dbReference type="Pfam" id="PF03990">
    <property type="entry name" value="DUF348"/>
    <property type="match status" value="2"/>
</dbReference>
<dbReference type="GO" id="GO:0009254">
    <property type="term" value="P:peptidoglycan turnover"/>
    <property type="evidence" value="ECO:0007669"/>
    <property type="project" value="InterPro"/>
</dbReference>
<dbReference type="SUPFAM" id="SSF50685">
    <property type="entry name" value="Barwin-like endoglucanases"/>
    <property type="match status" value="1"/>
</dbReference>
<dbReference type="HOGENOM" id="CLU_036884_0_1_9"/>
<dbReference type="SMART" id="SM01208">
    <property type="entry name" value="G5"/>
    <property type="match status" value="1"/>
</dbReference>
<reference evidence="4 5" key="1">
    <citation type="journal article" date="2015" name="J. Biotechnol.">
        <title>Complete genome sequence of Paenibacillus beijingensis 7188(T) (=DSM 24997(T)), a novel rhizobacterium from jujube garden soil.</title>
        <authorList>
            <person name="Kwak Y."/>
            <person name="Shin J.H."/>
        </authorList>
    </citation>
    <scope>NUCLEOTIDE SEQUENCE [LARGE SCALE GENOMIC DNA]</scope>
    <source>
        <strain evidence="4 5">DSM 24997</strain>
    </source>
</reference>
<dbReference type="Gene3D" id="2.40.40.10">
    <property type="entry name" value="RlpA-like domain"/>
    <property type="match status" value="1"/>
</dbReference>
<organism evidence="4 5">
    <name type="scientific">Paenibacillus beijingensis</name>
    <dbReference type="NCBI Taxonomy" id="1126833"/>
    <lineage>
        <taxon>Bacteria</taxon>
        <taxon>Bacillati</taxon>
        <taxon>Bacillota</taxon>
        <taxon>Bacilli</taxon>
        <taxon>Bacillales</taxon>
        <taxon>Paenibacillaceae</taxon>
        <taxon>Paenibacillus</taxon>
    </lineage>
</organism>
<dbReference type="PANTHER" id="PTHR39160">
    <property type="entry name" value="CELL WALL-BINDING PROTEIN YOCH"/>
    <property type="match status" value="1"/>
</dbReference>